<dbReference type="Pfam" id="PF02381">
    <property type="entry name" value="MraZ"/>
    <property type="match status" value="1"/>
</dbReference>
<name>A0ABX0G7M7_9RHOB</name>
<evidence type="ECO:0000256" key="1">
    <source>
        <dbReference type="ARBA" id="ARBA00013860"/>
    </source>
</evidence>
<dbReference type="Proteomes" id="UP001515660">
    <property type="component" value="Unassembled WGS sequence"/>
</dbReference>
<comment type="similarity">
    <text evidence="7">Belongs to the MraZ family.</text>
</comment>
<evidence type="ECO:0000259" key="8">
    <source>
        <dbReference type="PROSITE" id="PS51740"/>
    </source>
</evidence>
<keyword evidence="6 7" id="KW-0804">Transcription</keyword>
<dbReference type="InterPro" id="IPR035644">
    <property type="entry name" value="MraZ_C"/>
</dbReference>
<evidence type="ECO:0000313" key="10">
    <source>
        <dbReference type="Proteomes" id="UP001515660"/>
    </source>
</evidence>
<keyword evidence="10" id="KW-1185">Reference proteome</keyword>
<comment type="caution">
    <text evidence="9">The sequence shown here is derived from an EMBL/GenBank/DDBJ whole genome shotgun (WGS) entry which is preliminary data.</text>
</comment>
<protein>
    <recommendedName>
        <fullName evidence="1 7">Transcriptional regulator MraZ</fullName>
    </recommendedName>
</protein>
<evidence type="ECO:0000256" key="4">
    <source>
        <dbReference type="ARBA" id="ARBA00023015"/>
    </source>
</evidence>
<dbReference type="InterPro" id="IPR035642">
    <property type="entry name" value="MraZ_N"/>
</dbReference>
<dbReference type="InterPro" id="IPR020603">
    <property type="entry name" value="MraZ_dom"/>
</dbReference>
<keyword evidence="2 7" id="KW-0963">Cytoplasm</keyword>
<reference evidence="9 10" key="1">
    <citation type="journal article" date="2022" name="Microorganisms">
        <title>Genome Sequence and Characterization of a Xanthorhodopsin-Containing, Aerobic Anoxygenic Phototrophic Rhodobacter Species, Isolated from Mesophilic Conditions at Yellowstone National Park.</title>
        <authorList>
            <person name="Kyndt J.A."/>
            <person name="Robertson S."/>
            <person name="Shoffstall I.B."/>
            <person name="Ramaley R.F."/>
            <person name="Meyer T.E."/>
        </authorList>
    </citation>
    <scope>NUCLEOTIDE SEQUENCE [LARGE SCALE GENOMIC DNA]</scope>
    <source>
        <strain evidence="9 10">M37P</strain>
    </source>
</reference>
<proteinExistence type="inferred from homology"/>
<evidence type="ECO:0000256" key="6">
    <source>
        <dbReference type="ARBA" id="ARBA00023163"/>
    </source>
</evidence>
<comment type="subunit">
    <text evidence="7">Forms oligomers.</text>
</comment>
<dbReference type="PROSITE" id="PS51740">
    <property type="entry name" value="SPOVT_ABRB"/>
    <property type="match status" value="1"/>
</dbReference>
<dbReference type="CDD" id="cd16321">
    <property type="entry name" value="MraZ_C"/>
    <property type="match status" value="1"/>
</dbReference>
<dbReference type="EMBL" id="JAANHS010000006">
    <property type="protein sequence ID" value="NHB77134.1"/>
    <property type="molecule type" value="Genomic_DNA"/>
</dbReference>
<sequence>MAERFLGEIYLKVDAKARVLIPADFRAILKDDDPSSPDPARPRMHMVYGGPMRAFVECYSKRAFEQLAADIESMDEGDERDDAELNLLTRSVKVEVEPDGRIVLPPRVREKLGLLGDETGEKAEVVFAGKSDRFHIYRRDIYEARFGNIAQVDKPDAPDPRKLVSMFKRRG</sequence>
<organism evidence="9 10">
    <name type="scientific">Rhodobacter calidifons</name>
    <dbReference type="NCBI Taxonomy" id="2715277"/>
    <lineage>
        <taxon>Bacteria</taxon>
        <taxon>Pseudomonadati</taxon>
        <taxon>Pseudomonadota</taxon>
        <taxon>Alphaproteobacteria</taxon>
        <taxon>Rhodobacterales</taxon>
        <taxon>Rhodobacter group</taxon>
        <taxon>Rhodobacter</taxon>
    </lineage>
</organism>
<evidence type="ECO:0000256" key="5">
    <source>
        <dbReference type="ARBA" id="ARBA00023125"/>
    </source>
</evidence>
<dbReference type="SUPFAM" id="SSF89447">
    <property type="entry name" value="AbrB/MazE/MraZ-like"/>
    <property type="match status" value="1"/>
</dbReference>
<dbReference type="Gene3D" id="3.40.1550.20">
    <property type="entry name" value="Transcriptional regulator MraZ domain"/>
    <property type="match status" value="1"/>
</dbReference>
<keyword evidence="4 7" id="KW-0805">Transcription regulation</keyword>
<dbReference type="InterPro" id="IPR003444">
    <property type="entry name" value="MraZ"/>
</dbReference>
<evidence type="ECO:0000313" key="9">
    <source>
        <dbReference type="EMBL" id="NHB77134.1"/>
    </source>
</evidence>
<dbReference type="RefSeq" id="WP_166403155.1">
    <property type="nucleotide sequence ID" value="NZ_JAANHS010000006.1"/>
</dbReference>
<keyword evidence="5 7" id="KW-0238">DNA-binding</keyword>
<keyword evidence="3" id="KW-0677">Repeat</keyword>
<comment type="subcellular location">
    <subcellularLocation>
        <location evidence="7">Cytoplasm</location>
        <location evidence="7">Nucleoid</location>
    </subcellularLocation>
</comment>
<dbReference type="InterPro" id="IPR007159">
    <property type="entry name" value="SpoVT-AbrB_dom"/>
</dbReference>
<evidence type="ECO:0000256" key="2">
    <source>
        <dbReference type="ARBA" id="ARBA00022490"/>
    </source>
</evidence>
<evidence type="ECO:0000256" key="3">
    <source>
        <dbReference type="ARBA" id="ARBA00022737"/>
    </source>
</evidence>
<dbReference type="InterPro" id="IPR038619">
    <property type="entry name" value="MraZ_sf"/>
</dbReference>
<evidence type="ECO:0000256" key="7">
    <source>
        <dbReference type="HAMAP-Rule" id="MF_01008"/>
    </source>
</evidence>
<gene>
    <name evidence="7" type="primary">mraZ</name>
    <name evidence="9" type="ORF">G8O29_10330</name>
</gene>
<accession>A0ABX0G7M7</accession>
<dbReference type="CDD" id="cd16320">
    <property type="entry name" value="MraZ_N"/>
    <property type="match status" value="1"/>
</dbReference>
<dbReference type="InterPro" id="IPR037914">
    <property type="entry name" value="SpoVT-AbrB_sf"/>
</dbReference>
<feature type="domain" description="SpoVT-AbrB" evidence="8">
    <location>
        <begin position="91"/>
        <end position="141"/>
    </location>
</feature>
<dbReference type="HAMAP" id="MF_01008">
    <property type="entry name" value="MraZ"/>
    <property type="match status" value="1"/>
</dbReference>